<name>A0A5B8U867_9ACTN</name>
<feature type="compositionally biased region" description="Basic and acidic residues" evidence="1">
    <location>
        <begin position="122"/>
        <end position="133"/>
    </location>
</feature>
<organism evidence="2 3">
    <name type="scientific">Baekduia soli</name>
    <dbReference type="NCBI Taxonomy" id="496014"/>
    <lineage>
        <taxon>Bacteria</taxon>
        <taxon>Bacillati</taxon>
        <taxon>Actinomycetota</taxon>
        <taxon>Thermoleophilia</taxon>
        <taxon>Solirubrobacterales</taxon>
        <taxon>Baekduiaceae</taxon>
        <taxon>Baekduia</taxon>
    </lineage>
</organism>
<gene>
    <name evidence="2" type="ORF">FSW04_17230</name>
</gene>
<evidence type="ECO:0000313" key="2">
    <source>
        <dbReference type="EMBL" id="QEC49147.1"/>
    </source>
</evidence>
<dbReference type="AlphaFoldDB" id="A0A5B8U867"/>
<sequence length="149" mass="16744">MPRVTDDPWDELRREIDRSRRGDHKATLLRVESGTVGSGWRARRALTGAAARLEETLRSIDTVWVHRDALYVLLPETDQDAAEALVSRLWRDVPDLLPFDGLRMACFPAHGVTPNALRAAVERQPEGRTERVRGTSAPALEPAHESEQM</sequence>
<evidence type="ECO:0008006" key="4">
    <source>
        <dbReference type="Google" id="ProtNLM"/>
    </source>
</evidence>
<evidence type="ECO:0000313" key="3">
    <source>
        <dbReference type="Proteomes" id="UP000321805"/>
    </source>
</evidence>
<proteinExistence type="predicted"/>
<dbReference type="EMBL" id="CP042430">
    <property type="protein sequence ID" value="QEC49147.1"/>
    <property type="molecule type" value="Genomic_DNA"/>
</dbReference>
<feature type="region of interest" description="Disordered" evidence="1">
    <location>
        <begin position="122"/>
        <end position="149"/>
    </location>
</feature>
<dbReference type="Proteomes" id="UP000321805">
    <property type="component" value="Chromosome"/>
</dbReference>
<evidence type="ECO:0000256" key="1">
    <source>
        <dbReference type="SAM" id="MobiDB-lite"/>
    </source>
</evidence>
<keyword evidence="3" id="KW-1185">Reference proteome</keyword>
<dbReference type="RefSeq" id="WP_146921484.1">
    <property type="nucleotide sequence ID" value="NZ_CP042430.1"/>
</dbReference>
<protein>
    <recommendedName>
        <fullName evidence="4">GGDEF domain-containing protein</fullName>
    </recommendedName>
</protein>
<dbReference type="KEGG" id="bsol:FSW04_17230"/>
<accession>A0A5B8U867</accession>
<reference evidence="2 3" key="1">
    <citation type="journal article" date="2018" name="J. Microbiol.">
        <title>Baekduia soli gen. nov., sp. nov., a novel bacterium isolated from the soil of Baekdu Mountain and proposal of a novel family name, Baekduiaceae fam. nov.</title>
        <authorList>
            <person name="An D.S."/>
            <person name="Siddiqi M.Z."/>
            <person name="Kim K.H."/>
            <person name="Yu H.S."/>
            <person name="Im W.T."/>
        </authorList>
    </citation>
    <scope>NUCLEOTIDE SEQUENCE [LARGE SCALE GENOMIC DNA]</scope>
    <source>
        <strain evidence="2 3">BR7-21</strain>
    </source>
</reference>